<protein>
    <submittedName>
        <fullName evidence="2">Uncharacterized protein</fullName>
    </submittedName>
</protein>
<accession>A0A9Q0XFC8</accession>
<organism evidence="2 3">
    <name type="scientific">Phrynocephalus forsythii</name>
    <dbReference type="NCBI Taxonomy" id="171643"/>
    <lineage>
        <taxon>Eukaryota</taxon>
        <taxon>Metazoa</taxon>
        <taxon>Chordata</taxon>
        <taxon>Craniata</taxon>
        <taxon>Vertebrata</taxon>
        <taxon>Euteleostomi</taxon>
        <taxon>Lepidosauria</taxon>
        <taxon>Squamata</taxon>
        <taxon>Bifurcata</taxon>
        <taxon>Unidentata</taxon>
        <taxon>Episquamata</taxon>
        <taxon>Toxicofera</taxon>
        <taxon>Iguania</taxon>
        <taxon>Acrodonta</taxon>
        <taxon>Agamidae</taxon>
        <taxon>Agaminae</taxon>
        <taxon>Phrynocephalus</taxon>
    </lineage>
</organism>
<dbReference type="OrthoDB" id="9045841at2759"/>
<evidence type="ECO:0000313" key="3">
    <source>
        <dbReference type="Proteomes" id="UP001142489"/>
    </source>
</evidence>
<dbReference type="Proteomes" id="UP001142489">
    <property type="component" value="Unassembled WGS sequence"/>
</dbReference>
<feature type="region of interest" description="Disordered" evidence="1">
    <location>
        <begin position="77"/>
        <end position="105"/>
    </location>
</feature>
<sequence>MGEYSPACSSAPEGEGSCLELYQTIAILVALIVLVELALRLAGLPTDPSVFPSACSEHNLCPDQAAELETTPGAMAPALQAPPAQLPSRQPSERDVPRWRRRRREERSRSLPRRCLRCTLEPVHLTMNVQNEPPPPPCKEPPRVGRRPWPEPPPCHHHHPHLLRCCHPCECETRCRPRTASAPSGYAPVLRYRDVAVGSSEPMLSPVGSHDRRNHDVAVATEYYPRAPVGETHYRLVGAGSEADYPDGPTARSRRPTKVYIYPVHPQTPPGSRSASPERIHRRRAALTSSQEEAPGEFEPREAPRKAREPEPPAGRGGRFRTVATSVLQRAAQQVEGSGAKTARTWPESPAGSDWVYHPVK</sequence>
<evidence type="ECO:0000256" key="1">
    <source>
        <dbReference type="SAM" id="MobiDB-lite"/>
    </source>
</evidence>
<feature type="compositionally biased region" description="Low complexity" evidence="1">
    <location>
        <begin position="77"/>
        <end position="87"/>
    </location>
</feature>
<proteinExistence type="predicted"/>
<feature type="compositionally biased region" description="Polar residues" evidence="1">
    <location>
        <begin position="323"/>
        <end position="336"/>
    </location>
</feature>
<keyword evidence="3" id="KW-1185">Reference proteome</keyword>
<name>A0A9Q0XFC8_9SAUR</name>
<evidence type="ECO:0000313" key="2">
    <source>
        <dbReference type="EMBL" id="KAJ7313262.1"/>
    </source>
</evidence>
<dbReference type="EMBL" id="JAPFRF010000012">
    <property type="protein sequence ID" value="KAJ7313262.1"/>
    <property type="molecule type" value="Genomic_DNA"/>
</dbReference>
<comment type="caution">
    <text evidence="2">The sequence shown here is derived from an EMBL/GenBank/DDBJ whole genome shotgun (WGS) entry which is preliminary data.</text>
</comment>
<feature type="compositionally biased region" description="Basic and acidic residues" evidence="1">
    <location>
        <begin position="298"/>
        <end position="311"/>
    </location>
</feature>
<dbReference type="AlphaFoldDB" id="A0A9Q0XFC8"/>
<reference evidence="2" key="1">
    <citation type="journal article" date="2023" name="DNA Res.">
        <title>Chromosome-level genome assembly of Phrynocephalus forsythii using third-generation DNA sequencing and Hi-C analysis.</title>
        <authorList>
            <person name="Qi Y."/>
            <person name="Zhao W."/>
            <person name="Zhao Y."/>
            <person name="Niu C."/>
            <person name="Cao S."/>
            <person name="Zhang Y."/>
        </authorList>
    </citation>
    <scope>NUCLEOTIDE SEQUENCE</scope>
    <source>
        <tissue evidence="2">Muscle</tissue>
    </source>
</reference>
<gene>
    <name evidence="2" type="ORF">JRQ81_004546</name>
</gene>
<feature type="region of interest" description="Disordered" evidence="1">
    <location>
        <begin position="260"/>
        <end position="361"/>
    </location>
</feature>